<feature type="transmembrane region" description="Helical" evidence="1">
    <location>
        <begin position="116"/>
        <end position="138"/>
    </location>
</feature>
<dbReference type="AlphaFoldDB" id="A0A285Q015"/>
<protein>
    <recommendedName>
        <fullName evidence="4">Bacterial membrane protein YfhO</fullName>
    </recommendedName>
</protein>
<dbReference type="InterPro" id="IPR018580">
    <property type="entry name" value="Uncharacterised_YfhO"/>
</dbReference>
<feature type="transmembrane region" description="Helical" evidence="1">
    <location>
        <begin position="145"/>
        <end position="163"/>
    </location>
</feature>
<dbReference type="RefSeq" id="WP_096241123.1">
    <property type="nucleotide sequence ID" value="NZ_LT907978.1"/>
</dbReference>
<feature type="transmembrane region" description="Helical" evidence="1">
    <location>
        <begin position="334"/>
        <end position="355"/>
    </location>
</feature>
<accession>A0A285Q015</accession>
<gene>
    <name evidence="2" type="ORF">EHLA_2796</name>
</gene>
<feature type="transmembrane region" description="Helical" evidence="1">
    <location>
        <begin position="12"/>
        <end position="33"/>
    </location>
</feature>
<feature type="transmembrane region" description="Helical" evidence="1">
    <location>
        <begin position="361"/>
        <end position="379"/>
    </location>
</feature>
<keyword evidence="1" id="KW-0812">Transmembrane</keyword>
<feature type="transmembrane region" description="Helical" evidence="1">
    <location>
        <begin position="195"/>
        <end position="212"/>
    </location>
</feature>
<evidence type="ECO:0000313" key="2">
    <source>
        <dbReference type="EMBL" id="SOB73350.1"/>
    </source>
</evidence>
<dbReference type="PANTHER" id="PTHR38454:SF1">
    <property type="entry name" value="INTEGRAL MEMBRANE PROTEIN"/>
    <property type="match status" value="1"/>
</dbReference>
<dbReference type="EMBL" id="LT907978">
    <property type="protein sequence ID" value="SOB73350.1"/>
    <property type="molecule type" value="Genomic_DNA"/>
</dbReference>
<organism evidence="2 3">
    <name type="scientific">Anaerobutyricum hallii</name>
    <dbReference type="NCBI Taxonomy" id="39488"/>
    <lineage>
        <taxon>Bacteria</taxon>
        <taxon>Bacillati</taxon>
        <taxon>Bacillota</taxon>
        <taxon>Clostridia</taxon>
        <taxon>Lachnospirales</taxon>
        <taxon>Lachnospiraceae</taxon>
        <taxon>Anaerobutyricum</taxon>
    </lineage>
</organism>
<dbReference type="Proteomes" id="UP000217549">
    <property type="component" value="Chromosome I"/>
</dbReference>
<feature type="transmembrane region" description="Helical" evidence="1">
    <location>
        <begin position="386"/>
        <end position="404"/>
    </location>
</feature>
<feature type="transmembrane region" description="Helical" evidence="1">
    <location>
        <begin position="903"/>
        <end position="921"/>
    </location>
</feature>
<feature type="transmembrane region" description="Helical" evidence="1">
    <location>
        <begin position="301"/>
        <end position="322"/>
    </location>
</feature>
<evidence type="ECO:0000256" key="1">
    <source>
        <dbReference type="SAM" id="Phobius"/>
    </source>
</evidence>
<keyword evidence="1" id="KW-1133">Transmembrane helix</keyword>
<evidence type="ECO:0000313" key="3">
    <source>
        <dbReference type="Proteomes" id="UP000217549"/>
    </source>
</evidence>
<dbReference type="KEGG" id="ehl:EHLA_2796"/>
<reference evidence="3" key="1">
    <citation type="submission" date="2017-09" db="EMBL/GenBank/DDBJ databases">
        <authorList>
            <person name="Shetty A S."/>
        </authorList>
    </citation>
    <scope>NUCLEOTIDE SEQUENCE [LARGE SCALE GENOMIC DNA]</scope>
</reference>
<dbReference type="Pfam" id="PF09586">
    <property type="entry name" value="YfhO"/>
    <property type="match status" value="1"/>
</dbReference>
<proteinExistence type="predicted"/>
<name>A0A285Q015_9FIRM</name>
<evidence type="ECO:0008006" key="4">
    <source>
        <dbReference type="Google" id="ProtNLM"/>
    </source>
</evidence>
<feature type="transmembrane region" description="Helical" evidence="1">
    <location>
        <begin position="416"/>
        <end position="434"/>
    </location>
</feature>
<dbReference type="PANTHER" id="PTHR38454">
    <property type="entry name" value="INTEGRAL MEMBRANE PROTEIN-RELATED"/>
    <property type="match status" value="1"/>
</dbReference>
<feature type="transmembrane region" description="Helical" evidence="1">
    <location>
        <begin position="446"/>
        <end position="464"/>
    </location>
</feature>
<keyword evidence="1" id="KW-0472">Membrane</keyword>
<feature type="transmembrane region" description="Helical" evidence="1">
    <location>
        <begin position="242"/>
        <end position="268"/>
    </location>
</feature>
<sequence>MNKSDIRKHYNSYFVMYTILFAVLSILFFYGFWKAKLSFVWNVDGRTQHIHALQFYSDWLQQIVKNILFKHKLEISLWSFSIGYGSDIITTLHYYVIGDPLCLLSVFVPDRYMVHFYDIMILFRVYLAGLSFSVYCFYRKQNNRIAVITGALLYAFSMYILVMGFHHPFFINPLIYFPLLLIGIERILEEKSPIFFILMVFICTISNFYFMYMIALNAAIYLFIRLFSIYGVRNIRLLLKKFGCMIIGAIVGVMMGACILLPVISLFMENSRDGSGQRFQLLYEEEFYKKLPEVFITGTQGMHHTMLGICGILLFSICLLFMKRKENAELKINFIILTIFLFTPITGKIFNGFAYPSNRWMFSYVLLLSYIVVVMWDELSYMSWKSFIGTCFVSVVICIYNFYNFSADFEGEMREYIYLLCVGLIILAIGNILLKNRLKKHREFSYIMQISMVILAIITVQLNVKKVFHNTDLANTEFVEMEKARKDLKSSADKAIEKATVGDKDFFRYDAKAELIERNSTLQSNLHSTNFYWSLTGKLPSQLFEETGLTNKGAYNYKNLDGRTALNALSTTKYYVTKTEKDGKYSVPFGYKKIANYNIKMTNKIKKCTVFKNEYALPLGYTYDSYYTRTDYEHMNEMERQNALLQGVLLEKEQKGYSRAGLKKHSGNVCSKTDIKQTYSEIPYKIIQHNNVDKKANIFKVKSDNASIVLETSKAITNSEVSLFIGDISGPKANRVADDDSIGSRYTVIVQNSTGEKNKKQFFYFQPGNIYYAGRNHFLINLSYYKKGKQTITLKFPQKGNYKIEDLKVYAQPMDQYSQQISALKENVLKNIKMGTNTIQGDINLKKDKILCLAVPYSKGWKATVDGKEQELLQANTMYMALPLSEGNHSVILKYCTPGLKPGIAISLAGLILCIIIKLLFDSLGGTDEKRNNTISHLLCSRCV</sequence>
<keyword evidence="3" id="KW-1185">Reference proteome</keyword>